<feature type="transmembrane region" description="Helical" evidence="1">
    <location>
        <begin position="372"/>
        <end position="392"/>
    </location>
</feature>
<dbReference type="OrthoDB" id="283575at2759"/>
<protein>
    <submittedName>
        <fullName evidence="2">Membrane-associated protein, putative</fullName>
    </submittedName>
</protein>
<accession>A0A0S4JP53</accession>
<gene>
    <name evidence="2" type="ORF">BSAL_33630</name>
</gene>
<evidence type="ECO:0000256" key="1">
    <source>
        <dbReference type="SAM" id="Phobius"/>
    </source>
</evidence>
<keyword evidence="1" id="KW-0812">Transmembrane</keyword>
<dbReference type="AlphaFoldDB" id="A0A0S4JP53"/>
<organism evidence="2 3">
    <name type="scientific">Bodo saltans</name>
    <name type="common">Flagellated protozoan</name>
    <dbReference type="NCBI Taxonomy" id="75058"/>
    <lineage>
        <taxon>Eukaryota</taxon>
        <taxon>Discoba</taxon>
        <taxon>Euglenozoa</taxon>
        <taxon>Kinetoplastea</taxon>
        <taxon>Metakinetoplastina</taxon>
        <taxon>Eubodonida</taxon>
        <taxon>Bodonidae</taxon>
        <taxon>Bodo</taxon>
    </lineage>
</organism>
<dbReference type="VEuPathDB" id="TriTrypDB:BSAL_33630"/>
<keyword evidence="1" id="KW-1133">Transmembrane helix</keyword>
<keyword evidence="3" id="KW-1185">Reference proteome</keyword>
<dbReference type="EMBL" id="CYKH01001960">
    <property type="protein sequence ID" value="CUG91700.1"/>
    <property type="molecule type" value="Genomic_DNA"/>
</dbReference>
<feature type="non-terminal residue" evidence="2">
    <location>
        <position position="1"/>
    </location>
</feature>
<sequence length="393" mass="37628">ANAPFGGALTTAIVYYQPGATTATSLYTTASGSAQVGAAPIITNGTAAGTTVTFGVQVTLAGVVVASANGTFVVTLANLTAAASAVTASLSVITDPNQAVAALGNIGALLGSGSSSATLVTAGVTMLTTTIVVGVQLSSTQALSVATNVATLLSLSANKTDASAQVKTVMIVVLTGASFNLDVASAVGSTIGQMDAEAGGAVAAQMALVICAQVLVGQQASVDLGSAGSMTAASSTGAALAGLAVSDAASGAAVTMPASLLTDLGLSPDATYGAVTLVLLVSPFAAGGNAVLTGGVVRQSITSGTDTVAVTGLSTAIVIKMPSGTTGNKCVYRDEVNNVWLSDGVVAVVTSSGFECHASHLTAFAPSTGSSAAAVALSVLIVALAAVLQLIAA</sequence>
<reference evidence="3" key="1">
    <citation type="submission" date="2015-09" db="EMBL/GenBank/DDBJ databases">
        <authorList>
            <consortium name="Pathogen Informatics"/>
        </authorList>
    </citation>
    <scope>NUCLEOTIDE SEQUENCE [LARGE SCALE GENOMIC DNA]</scope>
    <source>
        <strain evidence="3">Lake Konstanz</strain>
    </source>
</reference>
<evidence type="ECO:0000313" key="3">
    <source>
        <dbReference type="Proteomes" id="UP000051952"/>
    </source>
</evidence>
<proteinExistence type="predicted"/>
<dbReference type="Proteomes" id="UP000051952">
    <property type="component" value="Unassembled WGS sequence"/>
</dbReference>
<name>A0A0S4JP53_BODSA</name>
<keyword evidence="1" id="KW-0472">Membrane</keyword>
<evidence type="ECO:0000313" key="2">
    <source>
        <dbReference type="EMBL" id="CUG91700.1"/>
    </source>
</evidence>